<sequence>MTSLVQQSPANGSFETITYKELRRIIKQTPMEKETLTRKLHWIGHILRKPDIHLSKRALPGKCLAKGREAIPEQFGVARRPPDYVGNLALLLDLPGRRSGGRPKTRWKDIVLKEKRECNATEDVEDRAKWRSIIRKADLTNIWDK</sequence>
<accession>A0A6J2KJR1</accession>
<dbReference type="Proteomes" id="UP000504629">
    <property type="component" value="Unplaced"/>
</dbReference>
<keyword evidence="1" id="KW-1185">Reference proteome</keyword>
<name>A0A6J2KJR1_BOMMA</name>
<evidence type="ECO:0000313" key="1">
    <source>
        <dbReference type="Proteomes" id="UP000504629"/>
    </source>
</evidence>
<evidence type="ECO:0000313" key="2">
    <source>
        <dbReference type="RefSeq" id="XP_028040429.1"/>
    </source>
</evidence>
<protein>
    <submittedName>
        <fullName evidence="2">Uncharacterized protein LOC114250660</fullName>
    </submittedName>
</protein>
<dbReference type="OrthoDB" id="424543at2759"/>
<organism evidence="1 2">
    <name type="scientific">Bombyx mandarina</name>
    <name type="common">Wild silk moth</name>
    <name type="synonym">Wild silkworm</name>
    <dbReference type="NCBI Taxonomy" id="7092"/>
    <lineage>
        <taxon>Eukaryota</taxon>
        <taxon>Metazoa</taxon>
        <taxon>Ecdysozoa</taxon>
        <taxon>Arthropoda</taxon>
        <taxon>Hexapoda</taxon>
        <taxon>Insecta</taxon>
        <taxon>Pterygota</taxon>
        <taxon>Neoptera</taxon>
        <taxon>Endopterygota</taxon>
        <taxon>Lepidoptera</taxon>
        <taxon>Glossata</taxon>
        <taxon>Ditrysia</taxon>
        <taxon>Bombycoidea</taxon>
        <taxon>Bombycidae</taxon>
        <taxon>Bombycinae</taxon>
        <taxon>Bombyx</taxon>
    </lineage>
</organism>
<reference evidence="2" key="1">
    <citation type="submission" date="2025-08" db="UniProtKB">
        <authorList>
            <consortium name="RefSeq"/>
        </authorList>
    </citation>
    <scope>IDENTIFICATION</scope>
    <source>
        <tissue evidence="2">Silk gland</tissue>
    </source>
</reference>
<dbReference type="RefSeq" id="XP_028040429.1">
    <property type="nucleotide sequence ID" value="XM_028184628.1"/>
</dbReference>
<proteinExistence type="predicted"/>
<dbReference type="AlphaFoldDB" id="A0A6J2KJR1"/>
<gene>
    <name evidence="2" type="primary">LOC114250660</name>
</gene>
<dbReference type="KEGG" id="bman:114250660"/>
<dbReference type="GeneID" id="114250660"/>